<dbReference type="AlphaFoldDB" id="A0A2I0L2G1"/>
<accession>A0A2I0L2G1</accession>
<protein>
    <submittedName>
        <fullName evidence="2">Uncharacterized protein</fullName>
    </submittedName>
</protein>
<dbReference type="EMBL" id="PGOL01000193">
    <property type="protein sequence ID" value="PKI74813.1"/>
    <property type="molecule type" value="Genomic_DNA"/>
</dbReference>
<keyword evidence="3" id="KW-1185">Reference proteome</keyword>
<evidence type="ECO:0000256" key="1">
    <source>
        <dbReference type="SAM" id="MobiDB-lite"/>
    </source>
</evidence>
<dbReference type="Proteomes" id="UP000233551">
    <property type="component" value="Unassembled WGS sequence"/>
</dbReference>
<gene>
    <name evidence="2" type="ORF">CRG98_004831</name>
</gene>
<organism evidence="2 3">
    <name type="scientific">Punica granatum</name>
    <name type="common">Pomegranate</name>
    <dbReference type="NCBI Taxonomy" id="22663"/>
    <lineage>
        <taxon>Eukaryota</taxon>
        <taxon>Viridiplantae</taxon>
        <taxon>Streptophyta</taxon>
        <taxon>Embryophyta</taxon>
        <taxon>Tracheophyta</taxon>
        <taxon>Spermatophyta</taxon>
        <taxon>Magnoliopsida</taxon>
        <taxon>eudicotyledons</taxon>
        <taxon>Gunneridae</taxon>
        <taxon>Pentapetalae</taxon>
        <taxon>rosids</taxon>
        <taxon>malvids</taxon>
        <taxon>Myrtales</taxon>
        <taxon>Lythraceae</taxon>
        <taxon>Punica</taxon>
    </lineage>
</organism>
<evidence type="ECO:0000313" key="2">
    <source>
        <dbReference type="EMBL" id="PKI74813.1"/>
    </source>
</evidence>
<evidence type="ECO:0000313" key="3">
    <source>
        <dbReference type="Proteomes" id="UP000233551"/>
    </source>
</evidence>
<name>A0A2I0L2G1_PUNGR</name>
<comment type="caution">
    <text evidence="2">The sequence shown here is derived from an EMBL/GenBank/DDBJ whole genome shotgun (WGS) entry which is preliminary data.</text>
</comment>
<proteinExistence type="predicted"/>
<feature type="region of interest" description="Disordered" evidence="1">
    <location>
        <begin position="126"/>
        <end position="272"/>
    </location>
</feature>
<sequence>MAEVVSRICRAVIGLELQDLKFRGARIVSSILFSLYSCSASTYGRKCVSEANWATWFGVPGSRNVVFIGGGVGSTVGPCSGGGVELEDARFDPLSRANSSAMLAVMLAANWLTVPSSAVMRAWSSEADDVSGTRGRGAPEDVGGGSVPEGRLNMPEVCLQESEAAEHVSGAIENEPGPEHKRKPTSLCARWPVESGVGPSEGKTGASTNPRDGRSRAPLHALGPTSRSGGPSPCLSVRLEHVLKPTPSEAPCSPRPPHESQQARNGVYFVPP</sequence>
<reference evidence="2 3" key="1">
    <citation type="submission" date="2017-11" db="EMBL/GenBank/DDBJ databases">
        <title>De-novo sequencing of pomegranate (Punica granatum L.) genome.</title>
        <authorList>
            <person name="Akparov Z."/>
            <person name="Amiraslanov A."/>
            <person name="Hajiyeva S."/>
            <person name="Abbasov M."/>
            <person name="Kaur K."/>
            <person name="Hamwieh A."/>
            <person name="Solovyev V."/>
            <person name="Salamov A."/>
            <person name="Braich B."/>
            <person name="Kosarev P."/>
            <person name="Mahmoud A."/>
            <person name="Hajiyev E."/>
            <person name="Babayeva S."/>
            <person name="Izzatullayeva V."/>
            <person name="Mammadov A."/>
            <person name="Mammadov A."/>
            <person name="Sharifova S."/>
            <person name="Ojaghi J."/>
            <person name="Eynullazada K."/>
            <person name="Bayramov B."/>
            <person name="Abdulazimova A."/>
            <person name="Shahmuradov I."/>
        </authorList>
    </citation>
    <scope>NUCLEOTIDE SEQUENCE [LARGE SCALE GENOMIC DNA]</scope>
    <source>
        <strain evidence="3">cv. AG2017</strain>
        <tissue evidence="2">Leaf</tissue>
    </source>
</reference>